<dbReference type="AlphaFoldDB" id="A0AAN1XXE4"/>
<keyword evidence="5" id="KW-1185">Reference proteome</keyword>
<sequence length="151" mass="16672">MTIREARIDDAAFVASLVPRFVEHGAADGHTPGEVIAGTTRVLHGALAEPRAGDVFLIAEDERGIRAGFLYAVIERDFFTGEPYLHVSEIAVERSGDGAGDRLMAAAEASARERGFRFITLNVVEENRAAMRFYERRGYGPGHRHFVKRVD</sequence>
<dbReference type="PANTHER" id="PTHR43877">
    <property type="entry name" value="AMINOALKYLPHOSPHONATE N-ACETYLTRANSFERASE-RELATED-RELATED"/>
    <property type="match status" value="1"/>
</dbReference>
<dbReference type="KEGG" id="vab:WPS_24190"/>
<evidence type="ECO:0000313" key="4">
    <source>
        <dbReference type="EMBL" id="BDE07143.1"/>
    </source>
</evidence>
<protein>
    <recommendedName>
        <fullName evidence="3">N-acetyltransferase domain-containing protein</fullName>
    </recommendedName>
</protein>
<name>A0AAN1XXE4_UNVUL</name>
<reference evidence="4 5" key="1">
    <citation type="journal article" date="2022" name="ISME Commun">
        <title>Vulcanimicrobium alpinus gen. nov. sp. nov., the first cultivated representative of the candidate phylum 'Eremiobacterota', is a metabolically versatile aerobic anoxygenic phototroph.</title>
        <authorList>
            <person name="Yabe S."/>
            <person name="Muto K."/>
            <person name="Abe K."/>
            <person name="Yokota A."/>
            <person name="Staudigel H."/>
            <person name="Tebo B.M."/>
        </authorList>
    </citation>
    <scope>NUCLEOTIDE SEQUENCE [LARGE SCALE GENOMIC DNA]</scope>
    <source>
        <strain evidence="4 5">WC8-2</strain>
    </source>
</reference>
<dbReference type="RefSeq" id="WP_317994755.1">
    <property type="nucleotide sequence ID" value="NZ_AP025523.1"/>
</dbReference>
<dbReference type="Gene3D" id="3.40.630.30">
    <property type="match status" value="1"/>
</dbReference>
<dbReference type="PANTHER" id="PTHR43877:SF1">
    <property type="entry name" value="ACETYLTRANSFERASE"/>
    <property type="match status" value="1"/>
</dbReference>
<evidence type="ECO:0000259" key="3">
    <source>
        <dbReference type="PROSITE" id="PS51186"/>
    </source>
</evidence>
<feature type="domain" description="N-acetyltransferase" evidence="3">
    <location>
        <begin position="1"/>
        <end position="151"/>
    </location>
</feature>
<keyword evidence="2" id="KW-0012">Acyltransferase</keyword>
<gene>
    <name evidence="4" type="ORF">WPS_24190</name>
</gene>
<dbReference type="InterPro" id="IPR016181">
    <property type="entry name" value="Acyl_CoA_acyltransferase"/>
</dbReference>
<dbReference type="PROSITE" id="PS51186">
    <property type="entry name" value="GNAT"/>
    <property type="match status" value="1"/>
</dbReference>
<dbReference type="InterPro" id="IPR050832">
    <property type="entry name" value="Bact_Acetyltransf"/>
</dbReference>
<evidence type="ECO:0000313" key="5">
    <source>
        <dbReference type="Proteomes" id="UP001317532"/>
    </source>
</evidence>
<evidence type="ECO:0000256" key="2">
    <source>
        <dbReference type="ARBA" id="ARBA00023315"/>
    </source>
</evidence>
<accession>A0AAN1XXE4</accession>
<dbReference type="SUPFAM" id="SSF55729">
    <property type="entry name" value="Acyl-CoA N-acyltransferases (Nat)"/>
    <property type="match status" value="1"/>
</dbReference>
<evidence type="ECO:0000256" key="1">
    <source>
        <dbReference type="ARBA" id="ARBA00022679"/>
    </source>
</evidence>
<dbReference type="Proteomes" id="UP001317532">
    <property type="component" value="Chromosome"/>
</dbReference>
<proteinExistence type="predicted"/>
<dbReference type="InterPro" id="IPR000182">
    <property type="entry name" value="GNAT_dom"/>
</dbReference>
<keyword evidence="1" id="KW-0808">Transferase</keyword>
<dbReference type="EMBL" id="AP025523">
    <property type="protein sequence ID" value="BDE07143.1"/>
    <property type="molecule type" value="Genomic_DNA"/>
</dbReference>
<dbReference type="Pfam" id="PF00583">
    <property type="entry name" value="Acetyltransf_1"/>
    <property type="match status" value="1"/>
</dbReference>
<organism evidence="4 5">
    <name type="scientific">Vulcanimicrobium alpinum</name>
    <dbReference type="NCBI Taxonomy" id="3016050"/>
    <lineage>
        <taxon>Bacteria</taxon>
        <taxon>Bacillati</taxon>
        <taxon>Vulcanimicrobiota</taxon>
        <taxon>Vulcanimicrobiia</taxon>
        <taxon>Vulcanimicrobiales</taxon>
        <taxon>Vulcanimicrobiaceae</taxon>
        <taxon>Vulcanimicrobium</taxon>
    </lineage>
</organism>
<dbReference type="GO" id="GO:0016747">
    <property type="term" value="F:acyltransferase activity, transferring groups other than amino-acyl groups"/>
    <property type="evidence" value="ECO:0007669"/>
    <property type="project" value="InterPro"/>
</dbReference>